<dbReference type="EMBL" id="MT631315">
    <property type="protein sequence ID" value="QNO48231.1"/>
    <property type="molecule type" value="Genomic_DNA"/>
</dbReference>
<dbReference type="AlphaFoldDB" id="A0A7G9YJP7"/>
<dbReference type="EMBL" id="MT630818">
    <property type="protein sequence ID" value="QNO43393.1"/>
    <property type="molecule type" value="Genomic_DNA"/>
</dbReference>
<dbReference type="EMBL" id="MT630648">
    <property type="protein sequence ID" value="QNO41515.1"/>
    <property type="molecule type" value="Genomic_DNA"/>
</dbReference>
<organism evidence="5">
    <name type="scientific">Candidatus Methanogaster sp. ANME-2c ERB4</name>
    <dbReference type="NCBI Taxonomy" id="2759911"/>
    <lineage>
        <taxon>Archaea</taxon>
        <taxon>Methanobacteriati</taxon>
        <taxon>Methanobacteriota</taxon>
        <taxon>Stenosarchaea group</taxon>
        <taxon>Methanomicrobia</taxon>
        <taxon>Methanosarcinales</taxon>
        <taxon>ANME-2 cluster</taxon>
        <taxon>Candidatus Methanogasteraceae</taxon>
        <taxon>Candidatus Methanogaster</taxon>
    </lineage>
</organism>
<protein>
    <submittedName>
        <fullName evidence="5">Uncharacterized protein</fullName>
    </submittedName>
</protein>
<evidence type="ECO:0000313" key="1">
    <source>
        <dbReference type="EMBL" id="QNO41515.1"/>
    </source>
</evidence>
<proteinExistence type="predicted"/>
<evidence type="ECO:0000313" key="4">
    <source>
        <dbReference type="EMBL" id="QNO43393.1"/>
    </source>
</evidence>
<sequence>MIFYRYLAWKCKHLRLSITRLVDELGVIRLALVQEKTGRDVKRMVEEMDVKQARLFSLLDLGKFMVS</sequence>
<evidence type="ECO:0000313" key="2">
    <source>
        <dbReference type="EMBL" id="QNO42038.1"/>
    </source>
</evidence>
<evidence type="ECO:0000313" key="3">
    <source>
        <dbReference type="EMBL" id="QNO42664.1"/>
    </source>
</evidence>
<dbReference type="EMBL" id="MT630702">
    <property type="protein sequence ID" value="QNO42038.1"/>
    <property type="molecule type" value="Genomic_DNA"/>
</dbReference>
<accession>A0A7G9YJP7</accession>
<dbReference type="EMBL" id="MT630754">
    <property type="protein sequence ID" value="QNO42664.1"/>
    <property type="molecule type" value="Genomic_DNA"/>
</dbReference>
<gene>
    <name evidence="1" type="ORF">APENILPF_00016</name>
    <name evidence="5" type="ORF">BHCKGNAA_00016</name>
    <name evidence="2" type="ORF">GKLMMCAD_00016</name>
    <name evidence="3" type="ORF">LNAFDGMD_00025</name>
    <name evidence="4" type="ORF">PNFJDKBC_00004</name>
</gene>
<evidence type="ECO:0000313" key="5">
    <source>
        <dbReference type="EMBL" id="QNO48231.1"/>
    </source>
</evidence>
<name>A0A7G9YJP7_9EURY</name>
<reference evidence="5" key="1">
    <citation type="submission" date="2020-06" db="EMBL/GenBank/DDBJ databases">
        <title>Unique genomic features of the anaerobic methanotrophic archaea.</title>
        <authorList>
            <person name="Chadwick G.L."/>
            <person name="Skennerton C.T."/>
            <person name="Laso-Perez R."/>
            <person name="Leu A.O."/>
            <person name="Speth D.R."/>
            <person name="Yu H."/>
            <person name="Morgan-Lang C."/>
            <person name="Hatzenpichler R."/>
            <person name="Goudeau D."/>
            <person name="Malmstrom R."/>
            <person name="Brazelton W.J."/>
            <person name="Woyke T."/>
            <person name="Hallam S.J."/>
            <person name="Tyson G.W."/>
            <person name="Wegener G."/>
            <person name="Boetius A."/>
            <person name="Orphan V."/>
        </authorList>
    </citation>
    <scope>NUCLEOTIDE SEQUENCE</scope>
</reference>